<keyword evidence="1" id="KW-0812">Transmembrane</keyword>
<feature type="transmembrane region" description="Helical" evidence="1">
    <location>
        <begin position="77"/>
        <end position="98"/>
    </location>
</feature>
<evidence type="ECO:0000256" key="1">
    <source>
        <dbReference type="SAM" id="Phobius"/>
    </source>
</evidence>
<gene>
    <name evidence="4" type="primary">LOC100900025</name>
</gene>
<keyword evidence="3" id="KW-1185">Reference proteome</keyword>
<dbReference type="AlphaFoldDB" id="A0AAJ7WHE2"/>
<keyword evidence="1" id="KW-1133">Transmembrane helix</keyword>
<dbReference type="GeneID" id="100900025"/>
<dbReference type="RefSeq" id="XP_028967171.1">
    <property type="nucleotide sequence ID" value="XM_029111338.1"/>
</dbReference>
<accession>A0AAJ7WHE2</accession>
<sequence>MILSKLLRRVDFNCYECAHTWSPDCSRIRLEVLWDAYKSLLPLYLMLNTAAHITRHKGVPKLTGMISEVLSNSHRSAASLGLCFFFLGVSVCSLRSWLGFFSPWVLYAGSSVSCFTAILLERDSRVRLYNVYILQLLFEMMATLLADYGFKGHPLGNSLLLGMSVAIHMHLARTSGVEKTNLSSWLRKYHQQAISCGLRRYEDKDSAWHCIPASVTAACVANYFWPSQRVAIYAFSNMLQDAYVHAAKTKGTPSSALGSRLLFGHLCGILATLGILKPHYLRKSYIEFLNNVLGHRIGLVNWSAISHLGFDTAKVYKEHLMPPLDPDSISESYKQKVWIWNLSDFSLADRSR</sequence>
<dbReference type="PANTHER" id="PTHR12459">
    <property type="entry name" value="TRANSMEMBRANE PROTEIN 135-RELATED"/>
    <property type="match status" value="1"/>
</dbReference>
<feature type="domain" description="Transmembrane protein 135 N-terminal" evidence="2">
    <location>
        <begin position="12"/>
        <end position="140"/>
    </location>
</feature>
<feature type="transmembrane region" description="Helical" evidence="1">
    <location>
        <begin position="104"/>
        <end position="120"/>
    </location>
</feature>
<protein>
    <submittedName>
        <fullName evidence="4">Uncharacterized protein LOC100900025</fullName>
    </submittedName>
</protein>
<keyword evidence="1" id="KW-0472">Membrane</keyword>
<feature type="transmembrane region" description="Helical" evidence="1">
    <location>
        <begin position="132"/>
        <end position="150"/>
    </location>
</feature>
<evidence type="ECO:0000313" key="3">
    <source>
        <dbReference type="Proteomes" id="UP000694867"/>
    </source>
</evidence>
<dbReference type="KEGG" id="goe:100900025"/>
<organism evidence="3 4">
    <name type="scientific">Galendromus occidentalis</name>
    <name type="common">western predatory mite</name>
    <dbReference type="NCBI Taxonomy" id="34638"/>
    <lineage>
        <taxon>Eukaryota</taxon>
        <taxon>Metazoa</taxon>
        <taxon>Ecdysozoa</taxon>
        <taxon>Arthropoda</taxon>
        <taxon>Chelicerata</taxon>
        <taxon>Arachnida</taxon>
        <taxon>Acari</taxon>
        <taxon>Parasitiformes</taxon>
        <taxon>Mesostigmata</taxon>
        <taxon>Gamasina</taxon>
        <taxon>Phytoseioidea</taxon>
        <taxon>Phytoseiidae</taxon>
        <taxon>Typhlodrominae</taxon>
        <taxon>Galendromus</taxon>
    </lineage>
</organism>
<dbReference type="InterPro" id="IPR031926">
    <property type="entry name" value="TMEM135_N"/>
</dbReference>
<proteinExistence type="predicted"/>
<dbReference type="Proteomes" id="UP000694867">
    <property type="component" value="Unplaced"/>
</dbReference>
<evidence type="ECO:0000313" key="4">
    <source>
        <dbReference type="RefSeq" id="XP_028967171.1"/>
    </source>
</evidence>
<dbReference type="Pfam" id="PF15982">
    <property type="entry name" value="TMEM135_C_rich"/>
    <property type="match status" value="1"/>
</dbReference>
<dbReference type="InterPro" id="IPR026749">
    <property type="entry name" value="Tmem135"/>
</dbReference>
<dbReference type="PANTHER" id="PTHR12459:SF6">
    <property type="entry name" value="GB|AAD46013.1"/>
    <property type="match status" value="1"/>
</dbReference>
<evidence type="ECO:0000259" key="2">
    <source>
        <dbReference type="Pfam" id="PF15982"/>
    </source>
</evidence>
<name>A0AAJ7WHE2_9ACAR</name>
<reference evidence="4" key="1">
    <citation type="submission" date="2025-08" db="UniProtKB">
        <authorList>
            <consortium name="RefSeq"/>
        </authorList>
    </citation>
    <scope>IDENTIFICATION</scope>
</reference>